<gene>
    <name evidence="19" type="primary">pgsA</name>
    <name evidence="19" type="ORF">GJQ69_08715</name>
    <name evidence="20" type="ORF">GKP14_05070</name>
</gene>
<reference evidence="20" key="3">
    <citation type="journal article" date="2022" name="Int. J. Syst. Evol. Microbiol.">
        <title>Caproicibacterium lactatifermentans sp. nov., isolated from pit clay used for the production of Chinese strong aroma-type liquor.</title>
        <authorList>
            <person name="Wang H."/>
            <person name="Gu Y."/>
            <person name="Zhao D."/>
            <person name="Qiao Z."/>
            <person name="Zheng J."/>
            <person name="Gao J."/>
            <person name="Ren C."/>
            <person name="Xu Y."/>
        </authorList>
    </citation>
    <scope>NUCLEOTIDE SEQUENCE</scope>
    <source>
        <strain evidence="20">JNU-WLY1368</strain>
    </source>
</reference>
<dbReference type="EMBL" id="CP046161">
    <property type="protein sequence ID" value="QKO30435.1"/>
    <property type="molecule type" value="Genomic_DNA"/>
</dbReference>
<dbReference type="PANTHER" id="PTHR14269:SF62">
    <property type="entry name" value="CDP-DIACYLGLYCEROL--GLYCEROL-3-PHOSPHATE 3-PHOSPHATIDYLTRANSFERASE 1, CHLOROPLASTIC"/>
    <property type="match status" value="1"/>
</dbReference>
<comment type="function">
    <text evidence="1">This protein catalyzes the committed step to the synthesis of the acidic phospholipids.</text>
</comment>
<dbReference type="Proteomes" id="UP000509623">
    <property type="component" value="Chromosome"/>
</dbReference>
<accession>A0A859DSV8</accession>
<comment type="catalytic activity">
    <reaction evidence="15">
        <text>a CDP-1,2-diacyl-sn-glycerol + sn-glycerol 3-phosphate = a 1,2-diacyl-sn-glycero-3-phospho-(1'-sn-glycero-3'-phosphate) + CMP + H(+)</text>
        <dbReference type="Rhea" id="RHEA:12593"/>
        <dbReference type="ChEBI" id="CHEBI:15378"/>
        <dbReference type="ChEBI" id="CHEBI:57597"/>
        <dbReference type="ChEBI" id="CHEBI:58332"/>
        <dbReference type="ChEBI" id="CHEBI:60110"/>
        <dbReference type="ChEBI" id="CHEBI:60377"/>
        <dbReference type="EC" id="2.7.8.5"/>
    </reaction>
</comment>
<name>A0A859DSV8_9FIRM</name>
<keyword evidence="14" id="KW-1208">Phospholipid metabolism</keyword>
<keyword evidence="10 18" id="KW-1133">Transmembrane helix</keyword>
<evidence type="ECO:0000256" key="9">
    <source>
        <dbReference type="ARBA" id="ARBA00022692"/>
    </source>
</evidence>
<dbReference type="GO" id="GO:0016020">
    <property type="term" value="C:membrane"/>
    <property type="evidence" value="ECO:0007669"/>
    <property type="project" value="UniProtKB-SubCell"/>
</dbReference>
<dbReference type="PROSITE" id="PS00379">
    <property type="entry name" value="CDP_ALCOHOL_P_TRANSF"/>
    <property type="match status" value="1"/>
</dbReference>
<dbReference type="InterPro" id="IPR048254">
    <property type="entry name" value="CDP_ALCOHOL_P_TRANSF_CS"/>
</dbReference>
<dbReference type="GO" id="GO:0008444">
    <property type="term" value="F:CDP-diacylglycerol-glycerol-3-phosphate 3-phosphatidyltransferase activity"/>
    <property type="evidence" value="ECO:0007669"/>
    <property type="project" value="UniProtKB-UniRule"/>
</dbReference>
<dbReference type="NCBIfam" id="TIGR00560">
    <property type="entry name" value="pgsA"/>
    <property type="match status" value="1"/>
</dbReference>
<evidence type="ECO:0000256" key="16">
    <source>
        <dbReference type="NCBIfam" id="TIGR00560"/>
    </source>
</evidence>
<dbReference type="EMBL" id="CP046051">
    <property type="protein sequence ID" value="QKN24549.1"/>
    <property type="molecule type" value="Genomic_DNA"/>
</dbReference>
<keyword evidence="11" id="KW-0443">Lipid metabolism</keyword>
<evidence type="ECO:0000313" key="21">
    <source>
        <dbReference type="Proteomes" id="UP000501316"/>
    </source>
</evidence>
<keyword evidence="8 17" id="KW-0808">Transferase</keyword>
<dbReference type="InterPro" id="IPR043130">
    <property type="entry name" value="CDP-OH_PTrfase_TM_dom"/>
</dbReference>
<dbReference type="InterPro" id="IPR050324">
    <property type="entry name" value="CDP-alcohol_PTase-I"/>
</dbReference>
<comment type="subcellular location">
    <subcellularLocation>
        <location evidence="2">Membrane</location>
        <topology evidence="2">Multi-pass membrane protein</topology>
    </subcellularLocation>
</comment>
<comment type="similarity">
    <text evidence="4 17">Belongs to the CDP-alcohol phosphatidyltransferase class-I family.</text>
</comment>
<evidence type="ECO:0000256" key="5">
    <source>
        <dbReference type="ARBA" id="ARBA00013170"/>
    </source>
</evidence>
<keyword evidence="9 18" id="KW-0812">Transmembrane</keyword>
<reference evidence="20" key="2">
    <citation type="journal article" date="2021" name="Appl. Environ. Microbiol.">
        <title>Adaptability of a Caproate-Producing Bacterium Contributes to Its Dominance in an Anaerobic Fermentation System.</title>
        <authorList>
            <person name="Wang H."/>
            <person name="Gu Y."/>
            <person name="Zhou W."/>
            <person name="Zhao D."/>
            <person name="Qiao Z."/>
            <person name="Zheng J."/>
            <person name="Gao J."/>
            <person name="Chen X."/>
            <person name="Ren C."/>
            <person name="Xu Y."/>
        </authorList>
    </citation>
    <scope>NUCLEOTIDE SEQUENCE</scope>
    <source>
        <strain evidence="20">JNU-WLY1368</strain>
    </source>
</reference>
<dbReference type="Gene3D" id="1.20.120.1760">
    <property type="match status" value="1"/>
</dbReference>
<evidence type="ECO:0000256" key="14">
    <source>
        <dbReference type="ARBA" id="ARBA00023264"/>
    </source>
</evidence>
<evidence type="ECO:0000256" key="2">
    <source>
        <dbReference type="ARBA" id="ARBA00004141"/>
    </source>
</evidence>
<evidence type="ECO:0000256" key="13">
    <source>
        <dbReference type="ARBA" id="ARBA00023209"/>
    </source>
</evidence>
<keyword evidence="22" id="KW-1185">Reference proteome</keyword>
<evidence type="ECO:0000256" key="3">
    <source>
        <dbReference type="ARBA" id="ARBA00005042"/>
    </source>
</evidence>
<dbReference type="Pfam" id="PF01066">
    <property type="entry name" value="CDP-OH_P_transf"/>
    <property type="match status" value="1"/>
</dbReference>
<dbReference type="GO" id="GO:0006655">
    <property type="term" value="P:phosphatidylglycerol biosynthetic process"/>
    <property type="evidence" value="ECO:0007669"/>
    <property type="project" value="UniProtKB-UniPathway"/>
</dbReference>
<dbReference type="RefSeq" id="WP_086035116.1">
    <property type="nucleotide sequence ID" value="NZ_CP046051.1"/>
</dbReference>
<dbReference type="AlphaFoldDB" id="A0A859DSV8"/>
<dbReference type="InterPro" id="IPR000462">
    <property type="entry name" value="CDP-OH_P_trans"/>
</dbReference>
<dbReference type="InterPro" id="IPR004570">
    <property type="entry name" value="Phosphatidylglycerol_P_synth"/>
</dbReference>
<evidence type="ECO:0000313" key="20">
    <source>
        <dbReference type="EMBL" id="QKO30435.1"/>
    </source>
</evidence>
<evidence type="ECO:0000256" key="4">
    <source>
        <dbReference type="ARBA" id="ARBA00010441"/>
    </source>
</evidence>
<evidence type="ECO:0000256" key="6">
    <source>
        <dbReference type="ARBA" id="ARBA00014944"/>
    </source>
</evidence>
<dbReference type="KEGG" id="clf:GJQ69_08715"/>
<evidence type="ECO:0000256" key="15">
    <source>
        <dbReference type="ARBA" id="ARBA00048586"/>
    </source>
</evidence>
<dbReference type="PANTHER" id="PTHR14269">
    <property type="entry name" value="CDP-DIACYLGLYCEROL--GLYCEROL-3-PHOSPHATE 3-PHOSPHATIDYLTRANSFERASE-RELATED"/>
    <property type="match status" value="1"/>
</dbReference>
<evidence type="ECO:0000313" key="19">
    <source>
        <dbReference type="EMBL" id="QKN24549.1"/>
    </source>
</evidence>
<feature type="transmembrane region" description="Helical" evidence="18">
    <location>
        <begin position="72"/>
        <end position="97"/>
    </location>
</feature>
<evidence type="ECO:0000256" key="7">
    <source>
        <dbReference type="ARBA" id="ARBA00022516"/>
    </source>
</evidence>
<dbReference type="Proteomes" id="UP000501316">
    <property type="component" value="Chromosome"/>
</dbReference>
<dbReference type="PIRSF" id="PIRSF000847">
    <property type="entry name" value="Phos_ph_gly_syn"/>
    <property type="match status" value="1"/>
</dbReference>
<sequence length="190" mass="20980">MNLPNKLSLARMVMVPFIVAFLLLPQVWGHYLWALLLFLVASYTDHLDGKIARSCGMITSFGKFLDPLADKVLILSVFICFVKLDLCNIWLVLILLFREFAITFLRLVAVESGKVIAANKWGKSKTVSQIVAAICVLLFQTLGEFGVVSAAAMPALNLFGNLLIGISCVLAVISGIVYIVQNRHVINQIR</sequence>
<evidence type="ECO:0000256" key="12">
    <source>
        <dbReference type="ARBA" id="ARBA00023136"/>
    </source>
</evidence>
<dbReference type="EC" id="2.7.8.5" evidence="5 16"/>
<evidence type="ECO:0000256" key="10">
    <source>
        <dbReference type="ARBA" id="ARBA00022989"/>
    </source>
</evidence>
<organism evidence="19 21">
    <name type="scientific">Caproicibacterium lactatifermentans</name>
    <dbReference type="NCBI Taxonomy" id="2666138"/>
    <lineage>
        <taxon>Bacteria</taxon>
        <taxon>Bacillati</taxon>
        <taxon>Bacillota</taxon>
        <taxon>Clostridia</taxon>
        <taxon>Eubacteriales</taxon>
        <taxon>Oscillospiraceae</taxon>
        <taxon>Caproicibacterium</taxon>
    </lineage>
</organism>
<evidence type="ECO:0000256" key="18">
    <source>
        <dbReference type="SAM" id="Phobius"/>
    </source>
</evidence>
<dbReference type="UniPathway" id="UPA00084">
    <property type="reaction ID" value="UER00503"/>
</dbReference>
<proteinExistence type="inferred from homology"/>
<evidence type="ECO:0000256" key="17">
    <source>
        <dbReference type="RuleBase" id="RU003750"/>
    </source>
</evidence>
<keyword evidence="12 18" id="KW-0472">Membrane</keyword>
<protein>
    <recommendedName>
        <fullName evidence="6 16">CDP-diacylglycerol--glycerol-3-phosphate 3-phosphatidyltransferase</fullName>
        <ecNumber evidence="5 16">2.7.8.5</ecNumber>
    </recommendedName>
</protein>
<comment type="pathway">
    <text evidence="3">Phospholipid metabolism; phosphatidylglycerol biosynthesis; phosphatidylglycerol from CDP-diacylglycerol: step 1/2.</text>
</comment>
<feature type="transmembrane region" description="Helical" evidence="18">
    <location>
        <begin position="130"/>
        <end position="152"/>
    </location>
</feature>
<reference evidence="21 22" key="1">
    <citation type="submission" date="2019-11" db="EMBL/GenBank/DDBJ databases">
        <authorList>
            <person name="Ren C."/>
            <person name="Wang H."/>
            <person name="Xu Y."/>
        </authorList>
    </citation>
    <scope>NUCLEOTIDE SEQUENCE [LARGE SCALE GENOMIC DNA]</scope>
    <source>
        <strain evidence="22">JNU-WLY1368</strain>
        <strain evidence="19 21">LBM 19010</strain>
    </source>
</reference>
<evidence type="ECO:0000256" key="1">
    <source>
        <dbReference type="ARBA" id="ARBA00003973"/>
    </source>
</evidence>
<evidence type="ECO:0000313" key="22">
    <source>
        <dbReference type="Proteomes" id="UP000509623"/>
    </source>
</evidence>
<evidence type="ECO:0000256" key="11">
    <source>
        <dbReference type="ARBA" id="ARBA00023098"/>
    </source>
</evidence>
<evidence type="ECO:0000256" key="8">
    <source>
        <dbReference type="ARBA" id="ARBA00022679"/>
    </source>
</evidence>
<keyword evidence="7" id="KW-0444">Lipid biosynthesis</keyword>
<feature type="transmembrane region" description="Helical" evidence="18">
    <location>
        <begin position="158"/>
        <end position="180"/>
    </location>
</feature>
<keyword evidence="13" id="KW-0594">Phospholipid biosynthesis</keyword>